<evidence type="ECO:0000313" key="2">
    <source>
        <dbReference type="EMBL" id="RFC69048.1"/>
    </source>
</evidence>
<keyword evidence="1" id="KW-0472">Membrane</keyword>
<sequence length="388" mass="44056">MTEQITRRAIFFVGGYDPKSPQAFFTRMDKELARFEKLWGAKAQRADAGGEAETGRAVITNEIDGKAVETEFNFFVLDSLVLADFARPLPVRLAKYLAAFADFVVTGTAFRIFAKAWRFGLYFLFPFLMICAFAALGWIVAKLTQQWLGWMSIILGLVVFALAQWKLGERWPVNHLMDLWSFSRNFIRGNRADADALMDRFADCAIERVKSGKFDEVILIGHSTGGLLILDIAGRCLERDLNFTGYAPHVSVLTLGSTALKAGLHPAAKQFRSKVKTLADDGRLHWVEIQCLTDVINFYKTNPAAEMHMAVRDDFTLVRRMRVKDMLEAETYKRIKKSFFRVHYQYIFGNTKPYWFDFFQVCCGPIPLLERAEEMIVGSGTAKDNATI</sequence>
<evidence type="ECO:0000313" key="3">
    <source>
        <dbReference type="Proteomes" id="UP000262379"/>
    </source>
</evidence>
<evidence type="ECO:0000256" key="1">
    <source>
        <dbReference type="SAM" id="Phobius"/>
    </source>
</evidence>
<keyword evidence="1" id="KW-1133">Transmembrane helix</keyword>
<comment type="caution">
    <text evidence="2">The sequence shown here is derived from an EMBL/GenBank/DDBJ whole genome shotgun (WGS) entry which is preliminary data.</text>
</comment>
<dbReference type="Gene3D" id="3.40.50.1820">
    <property type="entry name" value="alpha/beta hydrolase"/>
    <property type="match status" value="1"/>
</dbReference>
<name>A0A371XII8_9HYPH</name>
<accession>A0A371XII8</accession>
<proteinExistence type="predicted"/>
<organism evidence="2 3">
    <name type="scientific">Mesorhizobium denitrificans</name>
    <dbReference type="NCBI Taxonomy" id="2294114"/>
    <lineage>
        <taxon>Bacteria</taxon>
        <taxon>Pseudomonadati</taxon>
        <taxon>Pseudomonadota</taxon>
        <taxon>Alphaproteobacteria</taxon>
        <taxon>Hyphomicrobiales</taxon>
        <taxon>Phyllobacteriaceae</taxon>
        <taxon>Mesorhizobium</taxon>
    </lineage>
</organism>
<feature type="transmembrane region" description="Helical" evidence="1">
    <location>
        <begin position="147"/>
        <end position="167"/>
    </location>
</feature>
<dbReference type="AlphaFoldDB" id="A0A371XII8"/>
<dbReference type="Proteomes" id="UP000262379">
    <property type="component" value="Unassembled WGS sequence"/>
</dbReference>
<feature type="transmembrane region" description="Helical" evidence="1">
    <location>
        <begin position="121"/>
        <end position="141"/>
    </location>
</feature>
<dbReference type="InterPro" id="IPR029058">
    <property type="entry name" value="AB_hydrolase_fold"/>
</dbReference>
<reference evidence="3" key="1">
    <citation type="submission" date="2018-08" db="EMBL/GenBank/DDBJ databases">
        <authorList>
            <person name="Im W.T."/>
        </authorList>
    </citation>
    <scope>NUCLEOTIDE SEQUENCE [LARGE SCALE GENOMIC DNA]</scope>
    <source>
        <strain evidence="3">LA-28</strain>
    </source>
</reference>
<dbReference type="RefSeq" id="WP_116622347.1">
    <property type="nucleotide sequence ID" value="NZ_QURN01000002.1"/>
</dbReference>
<keyword evidence="3" id="KW-1185">Reference proteome</keyword>
<gene>
    <name evidence="2" type="ORF">DY251_02805</name>
</gene>
<keyword evidence="1" id="KW-0812">Transmembrane</keyword>
<dbReference type="EMBL" id="QURN01000002">
    <property type="protein sequence ID" value="RFC69048.1"/>
    <property type="molecule type" value="Genomic_DNA"/>
</dbReference>
<dbReference type="SUPFAM" id="SSF53474">
    <property type="entry name" value="alpha/beta-Hydrolases"/>
    <property type="match status" value="1"/>
</dbReference>
<protein>
    <submittedName>
        <fullName evidence="2">Lipase</fullName>
    </submittedName>
</protein>